<dbReference type="GO" id="GO:0004515">
    <property type="term" value="F:nicotinate-nucleotide adenylyltransferase activity"/>
    <property type="evidence" value="ECO:0007669"/>
    <property type="project" value="UniProtKB-UniRule"/>
</dbReference>
<feature type="domain" description="Cytidyltransferase-like" evidence="12">
    <location>
        <begin position="5"/>
        <end position="184"/>
    </location>
</feature>
<evidence type="ECO:0000313" key="13">
    <source>
        <dbReference type="EMBL" id="PSC06033.1"/>
    </source>
</evidence>
<dbReference type="NCBIfam" id="TIGR00482">
    <property type="entry name" value="nicotinate (nicotinamide) nucleotide adenylyltransferase"/>
    <property type="match status" value="1"/>
</dbReference>
<dbReference type="PANTHER" id="PTHR39321">
    <property type="entry name" value="NICOTINATE-NUCLEOTIDE ADENYLYLTRANSFERASE-RELATED"/>
    <property type="match status" value="1"/>
</dbReference>
<evidence type="ECO:0000256" key="6">
    <source>
        <dbReference type="ARBA" id="ARBA00022695"/>
    </source>
</evidence>
<dbReference type="GO" id="GO:0009435">
    <property type="term" value="P:NAD+ biosynthetic process"/>
    <property type="evidence" value="ECO:0007669"/>
    <property type="project" value="UniProtKB-UniRule"/>
</dbReference>
<dbReference type="Pfam" id="PF01467">
    <property type="entry name" value="CTP_transf_like"/>
    <property type="match status" value="1"/>
</dbReference>
<name>A0A2T1HWG3_9HYPH</name>
<evidence type="ECO:0000256" key="2">
    <source>
        <dbReference type="ARBA" id="ARBA00005019"/>
    </source>
</evidence>
<gene>
    <name evidence="11" type="primary">nadD</name>
    <name evidence="13" type="ORF">SLNSH_05800</name>
</gene>
<protein>
    <recommendedName>
        <fullName evidence="11">Probable nicotinate-nucleotide adenylyltransferase</fullName>
        <ecNumber evidence="11">2.7.7.18</ecNumber>
    </recommendedName>
    <alternativeName>
        <fullName evidence="11">Deamido-NAD(+) diphosphorylase</fullName>
    </alternativeName>
    <alternativeName>
        <fullName evidence="11">Deamido-NAD(+) pyrophosphorylase</fullName>
    </alternativeName>
    <alternativeName>
        <fullName evidence="11">Nicotinate mononucleotide adenylyltransferase</fullName>
        <shortName evidence="11">NaMN adenylyltransferase</shortName>
    </alternativeName>
</protein>
<evidence type="ECO:0000256" key="1">
    <source>
        <dbReference type="ARBA" id="ARBA00002324"/>
    </source>
</evidence>
<evidence type="ECO:0000256" key="10">
    <source>
        <dbReference type="ARBA" id="ARBA00048721"/>
    </source>
</evidence>
<evidence type="ECO:0000256" key="3">
    <source>
        <dbReference type="ARBA" id="ARBA00009014"/>
    </source>
</evidence>
<keyword evidence="8 11" id="KW-0067">ATP-binding</keyword>
<keyword evidence="4 11" id="KW-0662">Pyridine nucleotide biosynthesis</keyword>
<dbReference type="AlphaFoldDB" id="A0A2T1HWG3"/>
<dbReference type="UniPathway" id="UPA00253">
    <property type="reaction ID" value="UER00332"/>
</dbReference>
<evidence type="ECO:0000256" key="9">
    <source>
        <dbReference type="ARBA" id="ARBA00023027"/>
    </source>
</evidence>
<comment type="pathway">
    <text evidence="2 11">Cofactor biosynthesis; NAD(+) biosynthesis; deamido-NAD(+) from nicotinate D-ribonucleotide: step 1/1.</text>
</comment>
<dbReference type="PANTHER" id="PTHR39321:SF3">
    <property type="entry name" value="PHOSPHOPANTETHEINE ADENYLYLTRANSFERASE"/>
    <property type="match status" value="1"/>
</dbReference>
<sequence length="194" mass="21261">MRIGLLGGTFNPPHAGHLLLTLTALRRLGLDRVWWLVTPGNPLKNNAGLPSLPDRLALARSLARHPRIDVTGVEAAIGKRYTVDTLAYLRARCPGVRFVWLMGADNLAGFHHWRHWRRIAELMPLAVIDRPGATLRATRSVAATALGRRRLREVEAPHLADALPPAWAFIHGPRSSLSSTALRAAAAARRGQEA</sequence>
<evidence type="ECO:0000256" key="7">
    <source>
        <dbReference type="ARBA" id="ARBA00022741"/>
    </source>
</evidence>
<dbReference type="HAMAP" id="MF_00244">
    <property type="entry name" value="NaMN_adenylyltr"/>
    <property type="match status" value="1"/>
</dbReference>
<comment type="caution">
    <text evidence="13">The sequence shown here is derived from an EMBL/GenBank/DDBJ whole genome shotgun (WGS) entry which is preliminary data.</text>
</comment>
<keyword evidence="5 11" id="KW-0808">Transferase</keyword>
<keyword evidence="7 11" id="KW-0547">Nucleotide-binding</keyword>
<dbReference type="OrthoDB" id="5295945at2"/>
<dbReference type="GO" id="GO:0005524">
    <property type="term" value="F:ATP binding"/>
    <property type="evidence" value="ECO:0007669"/>
    <property type="project" value="UniProtKB-KW"/>
</dbReference>
<dbReference type="SUPFAM" id="SSF52374">
    <property type="entry name" value="Nucleotidylyl transferase"/>
    <property type="match status" value="1"/>
</dbReference>
<dbReference type="NCBIfam" id="NF000845">
    <property type="entry name" value="PRK00071.2-4"/>
    <property type="match status" value="1"/>
</dbReference>
<dbReference type="Gene3D" id="3.40.50.620">
    <property type="entry name" value="HUPs"/>
    <property type="match status" value="1"/>
</dbReference>
<evidence type="ECO:0000256" key="4">
    <source>
        <dbReference type="ARBA" id="ARBA00022642"/>
    </source>
</evidence>
<dbReference type="InterPro" id="IPR004821">
    <property type="entry name" value="Cyt_trans-like"/>
</dbReference>
<dbReference type="InterPro" id="IPR005248">
    <property type="entry name" value="NadD/NMNAT"/>
</dbReference>
<evidence type="ECO:0000259" key="12">
    <source>
        <dbReference type="Pfam" id="PF01467"/>
    </source>
</evidence>
<dbReference type="InterPro" id="IPR014729">
    <property type="entry name" value="Rossmann-like_a/b/a_fold"/>
</dbReference>
<comment type="similarity">
    <text evidence="3 11">Belongs to the NadD family.</text>
</comment>
<evidence type="ECO:0000313" key="14">
    <source>
        <dbReference type="Proteomes" id="UP000239772"/>
    </source>
</evidence>
<keyword evidence="6 11" id="KW-0548">Nucleotidyltransferase</keyword>
<dbReference type="NCBIfam" id="NF000843">
    <property type="entry name" value="PRK00071.2-2"/>
    <property type="match status" value="1"/>
</dbReference>
<keyword evidence="9 11" id="KW-0520">NAD</keyword>
<dbReference type="Proteomes" id="UP000239772">
    <property type="component" value="Unassembled WGS sequence"/>
</dbReference>
<proteinExistence type="inferred from homology"/>
<dbReference type="CDD" id="cd02165">
    <property type="entry name" value="NMNAT"/>
    <property type="match status" value="1"/>
</dbReference>
<keyword evidence="14" id="KW-1185">Reference proteome</keyword>
<dbReference type="EC" id="2.7.7.18" evidence="11"/>
<evidence type="ECO:0000256" key="11">
    <source>
        <dbReference type="HAMAP-Rule" id="MF_00244"/>
    </source>
</evidence>
<dbReference type="EMBL" id="PVZS01000005">
    <property type="protein sequence ID" value="PSC06033.1"/>
    <property type="molecule type" value="Genomic_DNA"/>
</dbReference>
<evidence type="ECO:0000256" key="8">
    <source>
        <dbReference type="ARBA" id="ARBA00022840"/>
    </source>
</evidence>
<comment type="catalytic activity">
    <reaction evidence="10 11">
        <text>nicotinate beta-D-ribonucleotide + ATP + H(+) = deamido-NAD(+) + diphosphate</text>
        <dbReference type="Rhea" id="RHEA:22860"/>
        <dbReference type="ChEBI" id="CHEBI:15378"/>
        <dbReference type="ChEBI" id="CHEBI:30616"/>
        <dbReference type="ChEBI" id="CHEBI:33019"/>
        <dbReference type="ChEBI" id="CHEBI:57502"/>
        <dbReference type="ChEBI" id="CHEBI:58437"/>
        <dbReference type="EC" id="2.7.7.18"/>
    </reaction>
</comment>
<accession>A0A2T1HWG3</accession>
<organism evidence="13 14">
    <name type="scientific">Alsobacter soli</name>
    <dbReference type="NCBI Taxonomy" id="2109933"/>
    <lineage>
        <taxon>Bacteria</taxon>
        <taxon>Pseudomonadati</taxon>
        <taxon>Pseudomonadota</taxon>
        <taxon>Alphaproteobacteria</taxon>
        <taxon>Hyphomicrobiales</taxon>
        <taxon>Alsobacteraceae</taxon>
        <taxon>Alsobacter</taxon>
    </lineage>
</organism>
<evidence type="ECO:0000256" key="5">
    <source>
        <dbReference type="ARBA" id="ARBA00022679"/>
    </source>
</evidence>
<comment type="function">
    <text evidence="1 11">Catalyzes the reversible adenylation of nicotinate mononucleotide (NaMN) to nicotinic acid adenine dinucleotide (NaAD).</text>
</comment>
<reference evidence="14" key="1">
    <citation type="submission" date="2018-03" db="EMBL/GenBank/DDBJ databases">
        <authorList>
            <person name="Sun L."/>
            <person name="Liu H."/>
            <person name="Chen W."/>
            <person name="Huang K."/>
            <person name="Liu W."/>
            <person name="Gao X."/>
        </authorList>
    </citation>
    <scope>NUCLEOTIDE SEQUENCE [LARGE SCALE GENOMIC DNA]</scope>
    <source>
        <strain evidence="14">SH9</strain>
    </source>
</reference>